<gene>
    <name evidence="3" type="ORF">QWZ14_21535</name>
</gene>
<reference evidence="4" key="1">
    <citation type="journal article" date="2019" name="Int. J. Syst. Evol. Microbiol.">
        <title>The Global Catalogue of Microorganisms (GCM) 10K type strain sequencing project: providing services to taxonomists for standard genome sequencing and annotation.</title>
        <authorList>
            <consortium name="The Broad Institute Genomics Platform"/>
            <consortium name="The Broad Institute Genome Sequencing Center for Infectious Disease"/>
            <person name="Wu L."/>
            <person name="Ma J."/>
        </authorList>
    </citation>
    <scope>NUCLEOTIDE SEQUENCE [LARGE SCALE GENOMIC DNA]</scope>
    <source>
        <strain evidence="4">CECT 7131</strain>
    </source>
</reference>
<feature type="domain" description="Aminotransferase class V" evidence="2">
    <location>
        <begin position="41"/>
        <end position="360"/>
    </location>
</feature>
<name>A0ABT8AB42_9PROT</name>
<dbReference type="InterPro" id="IPR000192">
    <property type="entry name" value="Aminotrans_V_dom"/>
</dbReference>
<proteinExistence type="predicted"/>
<dbReference type="InterPro" id="IPR015421">
    <property type="entry name" value="PyrdxlP-dep_Trfase_major"/>
</dbReference>
<dbReference type="Gene3D" id="3.40.640.10">
    <property type="entry name" value="Type I PLP-dependent aspartate aminotransferase-like (Major domain)"/>
    <property type="match status" value="1"/>
</dbReference>
<protein>
    <submittedName>
        <fullName evidence="3">Aminotransferase class V-fold PLP-dependent enzyme</fullName>
    </submittedName>
</protein>
<dbReference type="EMBL" id="JAUFPN010000184">
    <property type="protein sequence ID" value="MDN3566970.1"/>
    <property type="molecule type" value="Genomic_DNA"/>
</dbReference>
<organism evidence="3 4">
    <name type="scientific">Paeniroseomonas aquatica</name>
    <dbReference type="NCBI Taxonomy" id="373043"/>
    <lineage>
        <taxon>Bacteria</taxon>
        <taxon>Pseudomonadati</taxon>
        <taxon>Pseudomonadota</taxon>
        <taxon>Alphaproteobacteria</taxon>
        <taxon>Acetobacterales</taxon>
        <taxon>Acetobacteraceae</taxon>
        <taxon>Paeniroseomonas</taxon>
    </lineage>
</organism>
<dbReference type="PANTHER" id="PTHR43586">
    <property type="entry name" value="CYSTEINE DESULFURASE"/>
    <property type="match status" value="1"/>
</dbReference>
<dbReference type="InterPro" id="IPR015422">
    <property type="entry name" value="PyrdxlP-dep_Trfase_small"/>
</dbReference>
<dbReference type="Gene3D" id="3.90.1150.10">
    <property type="entry name" value="Aspartate Aminotransferase, domain 1"/>
    <property type="match status" value="1"/>
</dbReference>
<dbReference type="Pfam" id="PF00266">
    <property type="entry name" value="Aminotran_5"/>
    <property type="match status" value="1"/>
</dbReference>
<comment type="caution">
    <text evidence="3">The sequence shown here is derived from an EMBL/GenBank/DDBJ whole genome shotgun (WGS) entry which is preliminary data.</text>
</comment>
<keyword evidence="1" id="KW-0663">Pyridoxal phosphate</keyword>
<dbReference type="Proteomes" id="UP001529369">
    <property type="component" value="Unassembled WGS sequence"/>
</dbReference>
<dbReference type="GO" id="GO:0008483">
    <property type="term" value="F:transaminase activity"/>
    <property type="evidence" value="ECO:0007669"/>
    <property type="project" value="UniProtKB-KW"/>
</dbReference>
<dbReference type="SUPFAM" id="SSF53383">
    <property type="entry name" value="PLP-dependent transferases"/>
    <property type="match status" value="1"/>
</dbReference>
<keyword evidence="3" id="KW-0808">Transferase</keyword>
<sequence length="371" mass="39625">MTHPLFDPADFRIPAGIAHVCAGGETAFLHRHDAAMSRYAADKSNGIQGRHAQDAEVLRARSQLAANWGVDRGDIGLVANVAEGMSMLVESIDWKPGDTIVVDPDEYPSLVAPVALQRHPHIGIRYARAGDAAALAKVVDARTRMLAVSQVSYLTGERYDLAAMRQVADSVGALLVVDHTQAAGYLPIDPRLADFAFAATYKWLLGMTGTAVAYWNRARQPDWAPSTAGWNSIEGLGAPDYAAGLQLVPDAMRFARGNPAHASVYVLASALDYLGHYPEGAVLAHVQSLTAALHARLAEAGIASTTPADAARHGASVCIALPGAAALTEALVRHGVWAWNGRGRIRFSFHGYNAMADVDRIMAALRAEWRP</sequence>
<keyword evidence="4" id="KW-1185">Reference proteome</keyword>
<dbReference type="RefSeq" id="WP_290318958.1">
    <property type="nucleotide sequence ID" value="NZ_JAUFPN010000184.1"/>
</dbReference>
<dbReference type="PANTHER" id="PTHR43586:SF15">
    <property type="entry name" value="BLR3095 PROTEIN"/>
    <property type="match status" value="1"/>
</dbReference>
<keyword evidence="3" id="KW-0032">Aminotransferase</keyword>
<dbReference type="InterPro" id="IPR015424">
    <property type="entry name" value="PyrdxlP-dep_Trfase"/>
</dbReference>
<evidence type="ECO:0000256" key="1">
    <source>
        <dbReference type="ARBA" id="ARBA00022898"/>
    </source>
</evidence>
<evidence type="ECO:0000313" key="4">
    <source>
        <dbReference type="Proteomes" id="UP001529369"/>
    </source>
</evidence>
<accession>A0ABT8AB42</accession>
<evidence type="ECO:0000259" key="2">
    <source>
        <dbReference type="Pfam" id="PF00266"/>
    </source>
</evidence>
<evidence type="ECO:0000313" key="3">
    <source>
        <dbReference type="EMBL" id="MDN3566970.1"/>
    </source>
</evidence>